<feature type="region of interest" description="Disordered" evidence="1">
    <location>
        <begin position="117"/>
        <end position="200"/>
    </location>
</feature>
<organism evidence="3 4">
    <name type="scientific">Glutinoglossum americanum</name>
    <dbReference type="NCBI Taxonomy" id="1670608"/>
    <lineage>
        <taxon>Eukaryota</taxon>
        <taxon>Fungi</taxon>
        <taxon>Dikarya</taxon>
        <taxon>Ascomycota</taxon>
        <taxon>Pezizomycotina</taxon>
        <taxon>Geoglossomycetes</taxon>
        <taxon>Geoglossales</taxon>
        <taxon>Geoglossaceae</taxon>
        <taxon>Glutinoglossum</taxon>
    </lineage>
</organism>
<feature type="compositionally biased region" description="Basic and acidic residues" evidence="1">
    <location>
        <begin position="132"/>
        <end position="150"/>
    </location>
</feature>
<feature type="region of interest" description="Disordered" evidence="1">
    <location>
        <begin position="492"/>
        <end position="520"/>
    </location>
</feature>
<dbReference type="InterPro" id="IPR038769">
    <property type="entry name" value="MTC4"/>
</dbReference>
<dbReference type="PANTHER" id="PTHR38426">
    <property type="entry name" value="MAINTENANCE OF TELOMERE CAPPING PROTEIN 4"/>
    <property type="match status" value="1"/>
</dbReference>
<keyword evidence="4" id="KW-1185">Reference proteome</keyword>
<keyword evidence="2" id="KW-0472">Membrane</keyword>
<feature type="region of interest" description="Disordered" evidence="1">
    <location>
        <begin position="802"/>
        <end position="895"/>
    </location>
</feature>
<reference evidence="3" key="1">
    <citation type="submission" date="2021-03" db="EMBL/GenBank/DDBJ databases">
        <title>Comparative genomics and phylogenomic investigation of the class Geoglossomycetes provide insights into ecological specialization and systematics.</title>
        <authorList>
            <person name="Melie T."/>
            <person name="Pirro S."/>
            <person name="Miller A.N."/>
            <person name="Quandt A."/>
        </authorList>
    </citation>
    <scope>NUCLEOTIDE SEQUENCE</scope>
    <source>
        <strain evidence="3">GBOQ0MN5Z8</strain>
    </source>
</reference>
<feature type="compositionally biased region" description="Basic and acidic residues" evidence="1">
    <location>
        <begin position="606"/>
        <end position="616"/>
    </location>
</feature>
<keyword evidence="2" id="KW-1133">Transmembrane helix</keyword>
<dbReference type="OrthoDB" id="310895at2759"/>
<accession>A0A9P8L1A9</accession>
<gene>
    <name evidence="3" type="ORF">FGG08_006003</name>
</gene>
<protein>
    <submittedName>
        <fullName evidence="3">Uncharacterized protein</fullName>
    </submittedName>
</protein>
<dbReference type="PANTHER" id="PTHR38426:SF1">
    <property type="entry name" value="MAINTENANCE OF TELOMERE CAPPING PROTEIN 4"/>
    <property type="match status" value="1"/>
</dbReference>
<evidence type="ECO:0000256" key="1">
    <source>
        <dbReference type="SAM" id="MobiDB-lite"/>
    </source>
</evidence>
<feature type="compositionally biased region" description="Low complexity" evidence="1">
    <location>
        <begin position="925"/>
        <end position="945"/>
    </location>
</feature>
<feature type="region of interest" description="Disordered" evidence="1">
    <location>
        <begin position="386"/>
        <end position="425"/>
    </location>
</feature>
<dbReference type="Proteomes" id="UP000698800">
    <property type="component" value="Unassembled WGS sequence"/>
</dbReference>
<comment type="caution">
    <text evidence="3">The sequence shown here is derived from an EMBL/GenBank/DDBJ whole genome shotgun (WGS) entry which is preliminary data.</text>
</comment>
<feature type="compositionally biased region" description="Polar residues" evidence="1">
    <location>
        <begin position="27"/>
        <end position="58"/>
    </location>
</feature>
<keyword evidence="2" id="KW-0812">Transmembrane</keyword>
<evidence type="ECO:0000313" key="3">
    <source>
        <dbReference type="EMBL" id="KAH0537178.1"/>
    </source>
</evidence>
<dbReference type="EMBL" id="JAGHQL010000158">
    <property type="protein sequence ID" value="KAH0537178.1"/>
    <property type="molecule type" value="Genomic_DNA"/>
</dbReference>
<feature type="compositionally biased region" description="Basic and acidic residues" evidence="1">
    <location>
        <begin position="861"/>
        <end position="884"/>
    </location>
</feature>
<sequence length="1346" mass="148063">MRIYVNASTMSGPSSGPTAADSHLSAPPSSTLNLGSLSQHLSTKSYESRGVSGSTQGEVGSKRDSGMSHSADSEREENYFGGSLRSQNGGGSYRRHLPRNSGGFLLESASAPTAHIQDLHPRPQGAENPRVAQKDNRKDVAIADSGESRRGKQHHRHRRYHASPSLGSSPLSREVTPAKHHYGENETSDNPNDVPRLDSDEAHAPSTATVAGRPVGEKLQGQGKTILNQQQNTAGLDTDTLQIVNIALNLSESRRKGAGATRSNVGNILNARRTGSAGYPNLPDGPSYGPLVGGSLKQHLQQQRRISRNISPTPDRSMHVATSPNLLKRKSSYPIQAAASLREEQEYIYSFSKSTLARAEKARVSLELLAEYMRLLQFLPPLKASSNGSGNPYSTAPNSPITNESRNQLSRLTSRSSTSGVVGRPYNPLQCIRNRKVRARERRSIDAVTEGWTNLENVRSWVSSVESVSSNSSFQSGERVILPQFPGRIQDNATAQQSSSQIGWPDRKSTVGTKPKRPRADWQISPSELLADAFWLELEDSKKAIEDSHGNKLYTYDPNVIQRSSVIEHEHAAADSVTRLQRIGDGEREYCPPGSSIKMPSFTAQLEHDRDAGSERGRRRRKIHKLYRHHDDSAQSGRNSLGWRRDDALLNDSSGASSDVESSRGRRIYRGRDSGNVAGSQTLEKLRRDAGESELSGTDAQRFTDAADTLGAANGSAPSDQGNPPGPSRYLMASPIAASQSQESLQRSRSVSVGISQGNDPKTSFDRQDFVPSIAMNLSPPQSRTTSPVRNPIVKAGAKIGLFRTERGKERENAEGDPERIDSGERHHKQISVETDHRGGGERSDLSPTRKLFSRTAGENTGKEAQRHDNKLSRNDRDGRETESSGRAGGLKSGRKARRIEEIFRSEVSKVGDLIWKKEGPTNNSVLSSSATSSYDDSSDSDGNSPPRGRKKKNAARLSLNNSDDEDQLMAAKGSHFRRPEYHSANLPTFTLSPGRRERIRVDAGTFPEADHITRQQVAQREVRKPSRFLQYAPPKIDIDSLPRLSRETTRDSDITRPMDSLDYSDADSRRDSYGFGGVLGGTADVRDASGRFNAVLGAPVGSKLGPPVTGLTALDASNHRYSSGRPSGSERQQQWSISDQEVAAAPNCPVTRREIARITVLLLSSGVKAQQISNRAKEVRKLSTSLVLDKPGLSVPRVLRSEEHILAAQIYSADMQRTSHLFNEAANRFRRTTASDLHSQITAIREHISMELSPLVREAGDDADSFSTELSTTHTLAVKQLNDNVDTMIRRRKRRLRMLRRLGYVLLEWTLLVVMWWVWLVVVTARMIRITVSGLVKGVRWLLWL</sequence>
<feature type="region of interest" description="Disordered" evidence="1">
    <location>
        <begin position="1048"/>
        <end position="1068"/>
    </location>
</feature>
<feature type="transmembrane region" description="Helical" evidence="2">
    <location>
        <begin position="1303"/>
        <end position="1324"/>
    </location>
</feature>
<feature type="compositionally biased region" description="Basic and acidic residues" evidence="1">
    <location>
        <begin position="60"/>
        <end position="78"/>
    </location>
</feature>
<feature type="compositionally biased region" description="Basic residues" evidence="1">
    <location>
        <begin position="151"/>
        <end position="161"/>
    </location>
</feature>
<feature type="compositionally biased region" description="Polar residues" evidence="1">
    <location>
        <begin position="492"/>
        <end position="502"/>
    </location>
</feature>
<feature type="compositionally biased region" description="Polar residues" evidence="1">
    <location>
        <begin position="1"/>
        <end position="17"/>
    </location>
</feature>
<proteinExistence type="predicted"/>
<feature type="compositionally biased region" description="Low complexity" evidence="1">
    <location>
        <begin position="409"/>
        <end position="423"/>
    </location>
</feature>
<feature type="compositionally biased region" description="Basic and acidic residues" evidence="1">
    <location>
        <begin position="1048"/>
        <end position="1057"/>
    </location>
</feature>
<feature type="compositionally biased region" description="Polar residues" evidence="1">
    <location>
        <begin position="386"/>
        <end position="408"/>
    </location>
</feature>
<feature type="region of interest" description="Disordered" evidence="1">
    <location>
        <begin position="918"/>
        <end position="966"/>
    </location>
</feature>
<evidence type="ECO:0000256" key="2">
    <source>
        <dbReference type="SAM" id="Phobius"/>
    </source>
</evidence>
<feature type="region of interest" description="Disordered" evidence="1">
    <location>
        <begin position="1"/>
        <end position="105"/>
    </location>
</feature>
<feature type="compositionally biased region" description="Basic and acidic residues" evidence="1">
    <location>
        <begin position="804"/>
        <end position="825"/>
    </location>
</feature>
<feature type="region of interest" description="Disordered" evidence="1">
    <location>
        <begin position="606"/>
        <end position="767"/>
    </location>
</feature>
<name>A0A9P8L1A9_9PEZI</name>
<evidence type="ECO:0000313" key="4">
    <source>
        <dbReference type="Proteomes" id="UP000698800"/>
    </source>
</evidence>
<feature type="compositionally biased region" description="Basic and acidic residues" evidence="1">
    <location>
        <begin position="834"/>
        <end position="845"/>
    </location>
</feature>
<feature type="compositionally biased region" description="Basic residues" evidence="1">
    <location>
        <begin position="617"/>
        <end position="628"/>
    </location>
</feature>
<feature type="compositionally biased region" description="Low complexity" evidence="1">
    <location>
        <begin position="739"/>
        <end position="753"/>
    </location>
</feature>